<proteinExistence type="predicted"/>
<dbReference type="Proteomes" id="UP000556436">
    <property type="component" value="Unassembled WGS sequence"/>
</dbReference>
<protein>
    <submittedName>
        <fullName evidence="2">Uncharacterized protein</fullName>
    </submittedName>
</protein>
<accession>A0A7W7LBJ8</accession>
<evidence type="ECO:0000313" key="3">
    <source>
        <dbReference type="Proteomes" id="UP000556436"/>
    </source>
</evidence>
<dbReference type="AlphaFoldDB" id="A0A7W7LBJ8"/>
<reference evidence="2 3" key="1">
    <citation type="submission" date="2020-08" db="EMBL/GenBank/DDBJ databases">
        <title>Genomic Encyclopedia of Type Strains, Phase III (KMG-III): the genomes of soil and plant-associated and newly described type strains.</title>
        <authorList>
            <person name="Whitman W."/>
        </authorList>
    </citation>
    <scope>NUCLEOTIDE SEQUENCE [LARGE SCALE GENOMIC DNA]</scope>
    <source>
        <strain evidence="2 3">CECT 3265</strain>
    </source>
</reference>
<dbReference type="RefSeq" id="WP_184734244.1">
    <property type="nucleotide sequence ID" value="NZ_BMRW01000002.1"/>
</dbReference>
<organism evidence="2 3">
    <name type="scientific">Streptomyces netropsis</name>
    <name type="common">Streptoverticillium netropsis</name>
    <dbReference type="NCBI Taxonomy" id="55404"/>
    <lineage>
        <taxon>Bacteria</taxon>
        <taxon>Bacillati</taxon>
        <taxon>Actinomycetota</taxon>
        <taxon>Actinomycetes</taxon>
        <taxon>Kitasatosporales</taxon>
        <taxon>Streptomycetaceae</taxon>
        <taxon>Streptomyces</taxon>
    </lineage>
</organism>
<gene>
    <name evidence="2" type="ORF">FHS38_003259</name>
</gene>
<dbReference type="EMBL" id="JACHJG010000006">
    <property type="protein sequence ID" value="MBB4887205.1"/>
    <property type="molecule type" value="Genomic_DNA"/>
</dbReference>
<keyword evidence="3" id="KW-1185">Reference proteome</keyword>
<comment type="caution">
    <text evidence="2">The sequence shown here is derived from an EMBL/GenBank/DDBJ whole genome shotgun (WGS) entry which is preliminary data.</text>
</comment>
<name>A0A7W7LBJ8_STRNE</name>
<feature type="signal peptide" evidence="1">
    <location>
        <begin position="1"/>
        <end position="25"/>
    </location>
</feature>
<sequence>MTSLKRAAATLAATLLLTVGSAAMAAPANAAVHIHLLGLVGADSNGTIDLTGPGGEVVVSAPNLLSPIV</sequence>
<keyword evidence="1" id="KW-0732">Signal</keyword>
<evidence type="ECO:0000313" key="2">
    <source>
        <dbReference type="EMBL" id="MBB4887205.1"/>
    </source>
</evidence>
<feature type="chain" id="PRO_5031397418" evidence="1">
    <location>
        <begin position="26"/>
        <end position="69"/>
    </location>
</feature>
<evidence type="ECO:0000256" key="1">
    <source>
        <dbReference type="SAM" id="SignalP"/>
    </source>
</evidence>